<protein>
    <submittedName>
        <fullName evidence="1">Uncharacterized protein</fullName>
    </submittedName>
</protein>
<proteinExistence type="predicted"/>
<organism evidence="1 2">
    <name type="scientific">Linnemannia elongata AG-77</name>
    <dbReference type="NCBI Taxonomy" id="1314771"/>
    <lineage>
        <taxon>Eukaryota</taxon>
        <taxon>Fungi</taxon>
        <taxon>Fungi incertae sedis</taxon>
        <taxon>Mucoromycota</taxon>
        <taxon>Mortierellomycotina</taxon>
        <taxon>Mortierellomycetes</taxon>
        <taxon>Mortierellales</taxon>
        <taxon>Mortierellaceae</taxon>
        <taxon>Linnemannia</taxon>
    </lineage>
</organism>
<sequence>MVMGAKVHKLSADIEGAVDTDICEFLEPLAALTLPLGESNYPLISSLCPKVHGYTLTPPLKPHTTKLVTDLHVHLTNQVKARFVVEGTPDATLAAMFLNPGCFRCPLFNVDSLFLTRAKDLAWTALLELTKEIETATSVEPVKAPRSRKDVVDSTTKRTPKYKTEAKLDKYYMMVIEAPDTFANALDALQDFWRDLEEPFTSMSVLSRAYLYVQATFIGIGASFQQGEAASACKKNNQTFVQQLSQHAHAQQL</sequence>
<dbReference type="Proteomes" id="UP000078512">
    <property type="component" value="Unassembled WGS sequence"/>
</dbReference>
<evidence type="ECO:0000313" key="1">
    <source>
        <dbReference type="EMBL" id="OAQ31540.1"/>
    </source>
</evidence>
<reference evidence="1 2" key="1">
    <citation type="submission" date="2016-05" db="EMBL/GenBank/DDBJ databases">
        <title>Genome sequencing reveals origins of a unique bacterial endosymbiosis in the earliest lineages of terrestrial Fungi.</title>
        <authorList>
            <consortium name="DOE Joint Genome Institute"/>
            <person name="Uehling J."/>
            <person name="Gryganskyi A."/>
            <person name="Hameed K."/>
            <person name="Tschaplinski T."/>
            <person name="Misztal P."/>
            <person name="Wu S."/>
            <person name="Desiro A."/>
            <person name="Vande Pol N."/>
            <person name="Du Z.-Y."/>
            <person name="Zienkiewicz A."/>
            <person name="Zienkiewicz K."/>
            <person name="Morin E."/>
            <person name="Tisserant E."/>
            <person name="Splivallo R."/>
            <person name="Hainaut M."/>
            <person name="Henrissat B."/>
            <person name="Ohm R."/>
            <person name="Kuo A."/>
            <person name="Yan J."/>
            <person name="Lipzen A."/>
            <person name="Nolan M."/>
            <person name="Labutti K."/>
            <person name="Barry K."/>
            <person name="Goldstein A."/>
            <person name="Labbe J."/>
            <person name="Schadt C."/>
            <person name="Tuskan G."/>
            <person name="Grigoriev I."/>
            <person name="Martin F."/>
            <person name="Vilgalys R."/>
            <person name="Bonito G."/>
        </authorList>
    </citation>
    <scope>NUCLEOTIDE SEQUENCE [LARGE SCALE GENOMIC DNA]</scope>
    <source>
        <strain evidence="1 2">AG-77</strain>
    </source>
</reference>
<accession>A0A197K229</accession>
<dbReference type="EMBL" id="KV442029">
    <property type="protein sequence ID" value="OAQ31540.1"/>
    <property type="molecule type" value="Genomic_DNA"/>
</dbReference>
<name>A0A197K229_9FUNG</name>
<gene>
    <name evidence="1" type="ORF">K457DRAFT_17249</name>
</gene>
<keyword evidence="2" id="KW-1185">Reference proteome</keyword>
<dbReference type="OrthoDB" id="2444498at2759"/>
<dbReference type="AlphaFoldDB" id="A0A197K229"/>
<evidence type="ECO:0000313" key="2">
    <source>
        <dbReference type="Proteomes" id="UP000078512"/>
    </source>
</evidence>